<protein>
    <recommendedName>
        <fullName evidence="4">Protein HGH1 homolog</fullName>
    </recommendedName>
</protein>
<dbReference type="AlphaFoldDB" id="A0AB34JRL5"/>
<sequence length="296" mass="30753">MRRLLLLLLLGGALPAGPAPILSTAELAEYLRAGDHRLVRPSPSGLTAARQREPAVLGLLGAVMQELIDQNVTAVCDCDDAAEQSSHARAASVLHLLTTDNPANRALVGSTPDALAGLVSLVAESVGCNNSAASPSWQAAEEAAEAIWILSFNHRGNHDTLLQLGAAEALAAPVLTPQAPSRAKMWAAAALQNLAASYCATSDGRCSWRWSDDHTVLAAQEQLVIDSEPARLRIGAVPGLLRGLVDLTTVTSAGTERVLPSKATTSERRAVGIAAWAAAGALKNLALSPLLAQVEL</sequence>
<name>A0AB34JRL5_PRYPA</name>
<organism evidence="2 3">
    <name type="scientific">Prymnesium parvum</name>
    <name type="common">Toxic golden alga</name>
    <dbReference type="NCBI Taxonomy" id="97485"/>
    <lineage>
        <taxon>Eukaryota</taxon>
        <taxon>Haptista</taxon>
        <taxon>Haptophyta</taxon>
        <taxon>Prymnesiophyceae</taxon>
        <taxon>Prymnesiales</taxon>
        <taxon>Prymnesiaceae</taxon>
        <taxon>Prymnesium</taxon>
    </lineage>
</organism>
<keyword evidence="3" id="KW-1185">Reference proteome</keyword>
<keyword evidence="1" id="KW-0732">Signal</keyword>
<accession>A0AB34JRL5</accession>
<dbReference type="InterPro" id="IPR016024">
    <property type="entry name" value="ARM-type_fold"/>
</dbReference>
<feature type="chain" id="PRO_5044341613" description="Protein HGH1 homolog" evidence="1">
    <location>
        <begin position="19"/>
        <end position="296"/>
    </location>
</feature>
<comment type="caution">
    <text evidence="2">The sequence shown here is derived from an EMBL/GenBank/DDBJ whole genome shotgun (WGS) entry which is preliminary data.</text>
</comment>
<feature type="signal peptide" evidence="1">
    <location>
        <begin position="1"/>
        <end position="18"/>
    </location>
</feature>
<dbReference type="EMBL" id="JBGBPQ010000005">
    <property type="protein sequence ID" value="KAL1524270.1"/>
    <property type="molecule type" value="Genomic_DNA"/>
</dbReference>
<evidence type="ECO:0008006" key="4">
    <source>
        <dbReference type="Google" id="ProtNLM"/>
    </source>
</evidence>
<dbReference type="SUPFAM" id="SSF48371">
    <property type="entry name" value="ARM repeat"/>
    <property type="match status" value="1"/>
</dbReference>
<evidence type="ECO:0000313" key="2">
    <source>
        <dbReference type="EMBL" id="KAL1524270.1"/>
    </source>
</evidence>
<dbReference type="InterPro" id="IPR011989">
    <property type="entry name" value="ARM-like"/>
</dbReference>
<dbReference type="Proteomes" id="UP001515480">
    <property type="component" value="Unassembled WGS sequence"/>
</dbReference>
<gene>
    <name evidence="2" type="ORF">AB1Y20_019173</name>
</gene>
<evidence type="ECO:0000313" key="3">
    <source>
        <dbReference type="Proteomes" id="UP001515480"/>
    </source>
</evidence>
<reference evidence="2 3" key="1">
    <citation type="journal article" date="2024" name="Science">
        <title>Giant polyketide synthase enzymes in the biosynthesis of giant marine polyether toxins.</title>
        <authorList>
            <person name="Fallon T.R."/>
            <person name="Shende V.V."/>
            <person name="Wierzbicki I.H."/>
            <person name="Pendleton A.L."/>
            <person name="Watervoot N.F."/>
            <person name="Auber R.P."/>
            <person name="Gonzalez D.J."/>
            <person name="Wisecaver J.H."/>
            <person name="Moore B.S."/>
        </authorList>
    </citation>
    <scope>NUCLEOTIDE SEQUENCE [LARGE SCALE GENOMIC DNA]</scope>
    <source>
        <strain evidence="2 3">12B1</strain>
    </source>
</reference>
<dbReference type="Gene3D" id="1.25.10.10">
    <property type="entry name" value="Leucine-rich Repeat Variant"/>
    <property type="match status" value="1"/>
</dbReference>
<proteinExistence type="predicted"/>
<evidence type="ECO:0000256" key="1">
    <source>
        <dbReference type="SAM" id="SignalP"/>
    </source>
</evidence>